<organism evidence="2 3">
    <name type="scientific">Cyphellophora europaea (strain CBS 101466)</name>
    <name type="common">Phialophora europaea</name>
    <dbReference type="NCBI Taxonomy" id="1220924"/>
    <lineage>
        <taxon>Eukaryota</taxon>
        <taxon>Fungi</taxon>
        <taxon>Dikarya</taxon>
        <taxon>Ascomycota</taxon>
        <taxon>Pezizomycotina</taxon>
        <taxon>Eurotiomycetes</taxon>
        <taxon>Chaetothyriomycetidae</taxon>
        <taxon>Chaetothyriales</taxon>
        <taxon>Cyphellophoraceae</taxon>
        <taxon>Cyphellophora</taxon>
    </lineage>
</organism>
<dbReference type="HOGENOM" id="CLU_486583_0_0_1"/>
<dbReference type="AlphaFoldDB" id="W2RNW6"/>
<name>W2RNW6_CYPE1</name>
<feature type="region of interest" description="Disordered" evidence="1">
    <location>
        <begin position="434"/>
        <end position="486"/>
    </location>
</feature>
<feature type="compositionally biased region" description="Polar residues" evidence="1">
    <location>
        <begin position="470"/>
        <end position="482"/>
    </location>
</feature>
<feature type="region of interest" description="Disordered" evidence="1">
    <location>
        <begin position="130"/>
        <end position="151"/>
    </location>
</feature>
<feature type="compositionally biased region" description="Polar residues" evidence="1">
    <location>
        <begin position="333"/>
        <end position="361"/>
    </location>
</feature>
<feature type="compositionally biased region" description="Polar residues" evidence="1">
    <location>
        <begin position="283"/>
        <end position="295"/>
    </location>
</feature>
<feature type="region of interest" description="Disordered" evidence="1">
    <location>
        <begin position="331"/>
        <end position="377"/>
    </location>
</feature>
<evidence type="ECO:0000256" key="1">
    <source>
        <dbReference type="SAM" id="MobiDB-lite"/>
    </source>
</evidence>
<dbReference type="InParanoid" id="W2RNW6"/>
<dbReference type="GeneID" id="19975739"/>
<proteinExistence type="predicted"/>
<dbReference type="Proteomes" id="UP000030752">
    <property type="component" value="Unassembled WGS sequence"/>
</dbReference>
<feature type="region of interest" description="Disordered" evidence="1">
    <location>
        <begin position="1"/>
        <end position="28"/>
    </location>
</feature>
<feature type="compositionally biased region" description="Basic and acidic residues" evidence="1">
    <location>
        <begin position="231"/>
        <end position="254"/>
    </location>
</feature>
<dbReference type="OrthoDB" id="4154172at2759"/>
<reference evidence="2 3" key="1">
    <citation type="submission" date="2013-03" db="EMBL/GenBank/DDBJ databases">
        <title>The Genome Sequence of Phialophora europaea CBS 101466.</title>
        <authorList>
            <consortium name="The Broad Institute Genomics Platform"/>
            <person name="Cuomo C."/>
            <person name="de Hoog S."/>
            <person name="Gorbushina A."/>
            <person name="Walker B."/>
            <person name="Young S.K."/>
            <person name="Zeng Q."/>
            <person name="Gargeya S."/>
            <person name="Fitzgerald M."/>
            <person name="Haas B."/>
            <person name="Abouelleil A."/>
            <person name="Allen A.W."/>
            <person name="Alvarado L."/>
            <person name="Arachchi H.M."/>
            <person name="Berlin A.M."/>
            <person name="Chapman S.B."/>
            <person name="Gainer-Dewar J."/>
            <person name="Goldberg J."/>
            <person name="Griggs A."/>
            <person name="Gujja S."/>
            <person name="Hansen M."/>
            <person name="Howarth C."/>
            <person name="Imamovic A."/>
            <person name="Ireland A."/>
            <person name="Larimer J."/>
            <person name="McCowan C."/>
            <person name="Murphy C."/>
            <person name="Pearson M."/>
            <person name="Poon T.W."/>
            <person name="Priest M."/>
            <person name="Roberts A."/>
            <person name="Saif S."/>
            <person name="Shea T."/>
            <person name="Sisk P."/>
            <person name="Sykes S."/>
            <person name="Wortman J."/>
            <person name="Nusbaum C."/>
            <person name="Birren B."/>
        </authorList>
    </citation>
    <scope>NUCLEOTIDE SEQUENCE [LARGE SCALE GENOMIC DNA]</scope>
    <source>
        <strain evidence="2 3">CBS 101466</strain>
    </source>
</reference>
<gene>
    <name evidence="2" type="ORF">HMPREF1541_08400</name>
</gene>
<accession>W2RNW6</accession>
<dbReference type="eggNOG" id="ENOG502T5EI">
    <property type="taxonomic scope" value="Eukaryota"/>
</dbReference>
<dbReference type="VEuPathDB" id="FungiDB:HMPREF1541_08400"/>
<evidence type="ECO:0000313" key="3">
    <source>
        <dbReference type="Proteomes" id="UP000030752"/>
    </source>
</evidence>
<protein>
    <submittedName>
        <fullName evidence="2">Uncharacterized protein</fullName>
    </submittedName>
</protein>
<keyword evidence="3" id="KW-1185">Reference proteome</keyword>
<feature type="region of interest" description="Disordered" evidence="1">
    <location>
        <begin position="65"/>
        <end position="102"/>
    </location>
</feature>
<sequence>MGDGPGTLFTENSQHDAPSPRSELDRVRARLRPVGVIGQRGELKAHENTTMAELDHMLDSAIIEHSSEASPAPSGVVSPRSPLQGLERLHQPRQPTTTNFPPRRHLMEQRHFARPQTSLMNYSASSPLRARPGLGPVPSAGSPQSISPESLPKARAYSNASLAMPVRYSSPVKQRAALFESLHFEHDDHQLEMSPPRAHLHTKDDWIAVPAHLPTAEVEARMHRLKFGRSIDARSDTSERGQSTHETEAYDTAHEFAPSPNKPTTPSVDYHRAPSRGWPSGMWASSKTGPSNPQPTAEAASPQMRDAHYPPSRPSIVSQRIAQLALAGLEDQQIASRPSSAAQGSRQPSATSGKVRSSNIKEQALDWSPLKPNKLPPLQVPVQEKAAAIMLQQEQPDEPGLMRSKPRGLPRNNDGPQTPVSVSMYEKQVALHPRPGIAKEEEGSPSSPTRGRQYVKRTPRSSGYGVEQSFYFSPNRSRSPSKASGRRLTLEINMGTPDQASMEKVVIKADMDVLDGL</sequence>
<feature type="region of interest" description="Disordered" evidence="1">
    <location>
        <begin position="231"/>
        <end position="313"/>
    </location>
</feature>
<dbReference type="RefSeq" id="XP_008720941.1">
    <property type="nucleotide sequence ID" value="XM_008722719.1"/>
</dbReference>
<dbReference type="EMBL" id="KB822724">
    <property type="protein sequence ID" value="ETN37409.1"/>
    <property type="molecule type" value="Genomic_DNA"/>
</dbReference>
<feature type="region of interest" description="Disordered" evidence="1">
    <location>
        <begin position="393"/>
        <end position="420"/>
    </location>
</feature>
<evidence type="ECO:0000313" key="2">
    <source>
        <dbReference type="EMBL" id="ETN37409.1"/>
    </source>
</evidence>